<organism evidence="1 2">
    <name type="scientific">Haloechinothrix alba</name>
    <dbReference type="NCBI Taxonomy" id="664784"/>
    <lineage>
        <taxon>Bacteria</taxon>
        <taxon>Bacillati</taxon>
        <taxon>Actinomycetota</taxon>
        <taxon>Actinomycetes</taxon>
        <taxon>Pseudonocardiales</taxon>
        <taxon>Pseudonocardiaceae</taxon>
        <taxon>Haloechinothrix</taxon>
    </lineage>
</organism>
<dbReference type="AlphaFoldDB" id="A0A239AG18"/>
<dbReference type="OrthoDB" id="3678311at2"/>
<dbReference type="Proteomes" id="UP000198348">
    <property type="component" value="Unassembled WGS sequence"/>
</dbReference>
<reference evidence="2" key="1">
    <citation type="submission" date="2017-06" db="EMBL/GenBank/DDBJ databases">
        <authorList>
            <person name="Varghese N."/>
            <person name="Submissions S."/>
        </authorList>
    </citation>
    <scope>NUCLEOTIDE SEQUENCE [LARGE SCALE GENOMIC DNA]</scope>
    <source>
        <strain evidence="2">DSM 45207</strain>
    </source>
</reference>
<accession>A0A239AG18</accession>
<evidence type="ECO:0000313" key="1">
    <source>
        <dbReference type="EMBL" id="SNR93948.1"/>
    </source>
</evidence>
<sequence>MTVRAHTAAAPTSGDVRSEHGLAVRPAIDALLDPARRPRQWPQNASAGRLAVIRGFDRGSREFRAAVRDVAHSWEWSVLDVAGTPAFGAVPDGHGVRLVAAQRAAQLPLARRCAARWASLLLGPDCLAADPAALAARPAPALTVRSDREDGTAFDSVATRLSVSGPVGCHVSGAAREFTTSLAMEPTAAGILVESSPQADTSSLRIATRQVTFRLEEPTEATLDDHPQLLAPGDYAVSLHANAYHRLVPGPG</sequence>
<gene>
    <name evidence="1" type="ORF">SAMN06265360_1389</name>
</gene>
<name>A0A239AG18_9PSEU</name>
<protein>
    <submittedName>
        <fullName evidence="1">Uncharacterized protein</fullName>
    </submittedName>
</protein>
<dbReference type="EMBL" id="FZNW01000038">
    <property type="protein sequence ID" value="SNR93948.1"/>
    <property type="molecule type" value="Genomic_DNA"/>
</dbReference>
<proteinExistence type="predicted"/>
<dbReference type="RefSeq" id="WP_089303435.1">
    <property type="nucleotide sequence ID" value="NZ_FZNW01000038.1"/>
</dbReference>
<evidence type="ECO:0000313" key="2">
    <source>
        <dbReference type="Proteomes" id="UP000198348"/>
    </source>
</evidence>
<keyword evidence="2" id="KW-1185">Reference proteome</keyword>